<dbReference type="Proteomes" id="UP000314294">
    <property type="component" value="Unassembled WGS sequence"/>
</dbReference>
<feature type="region of interest" description="Disordered" evidence="1">
    <location>
        <begin position="21"/>
        <end position="41"/>
    </location>
</feature>
<keyword evidence="3" id="KW-1185">Reference proteome</keyword>
<reference evidence="2 3" key="1">
    <citation type="submission" date="2019-03" db="EMBL/GenBank/DDBJ databases">
        <title>First draft genome of Liparis tanakae, snailfish: a comprehensive survey of snailfish specific genes.</title>
        <authorList>
            <person name="Kim W."/>
            <person name="Song I."/>
            <person name="Jeong J.-H."/>
            <person name="Kim D."/>
            <person name="Kim S."/>
            <person name="Ryu S."/>
            <person name="Song J.Y."/>
            <person name="Lee S.K."/>
        </authorList>
    </citation>
    <scope>NUCLEOTIDE SEQUENCE [LARGE SCALE GENOMIC DNA]</scope>
    <source>
        <tissue evidence="2">Muscle</tissue>
    </source>
</reference>
<organism evidence="2 3">
    <name type="scientific">Liparis tanakae</name>
    <name type="common">Tanaka's snailfish</name>
    <dbReference type="NCBI Taxonomy" id="230148"/>
    <lineage>
        <taxon>Eukaryota</taxon>
        <taxon>Metazoa</taxon>
        <taxon>Chordata</taxon>
        <taxon>Craniata</taxon>
        <taxon>Vertebrata</taxon>
        <taxon>Euteleostomi</taxon>
        <taxon>Actinopterygii</taxon>
        <taxon>Neopterygii</taxon>
        <taxon>Teleostei</taxon>
        <taxon>Neoteleostei</taxon>
        <taxon>Acanthomorphata</taxon>
        <taxon>Eupercaria</taxon>
        <taxon>Perciformes</taxon>
        <taxon>Cottioidei</taxon>
        <taxon>Cottales</taxon>
        <taxon>Liparidae</taxon>
        <taxon>Liparis</taxon>
    </lineage>
</organism>
<evidence type="ECO:0000256" key="1">
    <source>
        <dbReference type="SAM" id="MobiDB-lite"/>
    </source>
</evidence>
<dbReference type="EMBL" id="SRLO01006890">
    <property type="protein sequence ID" value="TNN28456.1"/>
    <property type="molecule type" value="Genomic_DNA"/>
</dbReference>
<dbReference type="OrthoDB" id="10253954at2759"/>
<evidence type="ECO:0000313" key="2">
    <source>
        <dbReference type="EMBL" id="TNN28456.1"/>
    </source>
</evidence>
<sequence>MCFLFLCSSAQVGQHGLSCRPSLNTETAANNSDKSNEKGLSRTRSLKFFRNKLKRFGSRFGKPKGPRSYPENWI</sequence>
<gene>
    <name evidence="2" type="ORF">EYF80_061395</name>
</gene>
<accession>A0A4Z2EHZ4</accession>
<evidence type="ECO:0000313" key="3">
    <source>
        <dbReference type="Proteomes" id="UP000314294"/>
    </source>
</evidence>
<dbReference type="AlphaFoldDB" id="A0A4Z2EHZ4"/>
<proteinExistence type="predicted"/>
<name>A0A4Z2EHZ4_9TELE</name>
<protein>
    <submittedName>
        <fullName evidence="2">Uncharacterized protein</fullName>
    </submittedName>
</protein>
<comment type="caution">
    <text evidence="2">The sequence shown here is derived from an EMBL/GenBank/DDBJ whole genome shotgun (WGS) entry which is preliminary data.</text>
</comment>
<feature type="compositionally biased region" description="Polar residues" evidence="1">
    <location>
        <begin position="21"/>
        <end position="33"/>
    </location>
</feature>